<protein>
    <recommendedName>
        <fullName evidence="4">C2H2-type domain-containing protein</fullName>
    </recommendedName>
</protein>
<dbReference type="Proteomes" id="UP000886523">
    <property type="component" value="Unassembled WGS sequence"/>
</dbReference>
<dbReference type="GO" id="GO:0008270">
    <property type="term" value="F:zinc ion binding"/>
    <property type="evidence" value="ECO:0007669"/>
    <property type="project" value="UniProtKB-KW"/>
</dbReference>
<evidence type="ECO:0000256" key="2">
    <source>
        <dbReference type="PROSITE-ProRule" id="PRU00042"/>
    </source>
</evidence>
<evidence type="ECO:0000256" key="1">
    <source>
        <dbReference type="ARBA" id="ARBA00022723"/>
    </source>
</evidence>
<dbReference type="AlphaFoldDB" id="A0A9P6B6P6"/>
<sequence length="570" mass="63072">MVDHSYLQLSTNDYYDNTIPSILLEAPHTPVMASHVVWNNAKDPVSYPLFDDHERFLNQESVYLGAPPPYSSSSSPHREDLASPMNNFQCRLFFDSLDMSGFPTPSPDDSRSSSYPPSVSSSATPPIFNMPLPGTPPSESLSTHVVPTRSTPRPTSDYPANLSRAINSTVMGSEGARNRPGVQYPFGPGGPSYDQCFSRKTSPVNEPGPLNMEASAVPAPHSNVQIALPTSVAPGRRRTTDSEVNRYSPASGRFESSFHHAGTLRGVEDVEERSPIDVYPGYSFAAVEDSFGQRKIDDGRVFEYPHPDLVLPSAIALGKRKATHSDGGSPYSRDYTSSPPIIPHDPSIDSRTDGTPEPGTANLGIATDDFPAFGKGGTRLPSSLSGQPARKRVRKTKPPPEVVSAAVATRELNKWIHSSLYGELKGEKQLPCPICHETMLDSMEKHLLTKHRHKDAKKARDTWDTSSWDVKLRMIHFTIVEIQGEQKPALDGEQEAEINSFLSRYNHASTWNGFPDEAKYRWLVPYTQEFSRHVAKLWKCPQCGKECGQNFSLNRHLKKNCKAKDRSLRA</sequence>
<feature type="region of interest" description="Disordered" evidence="3">
    <location>
        <begin position="101"/>
        <end position="161"/>
    </location>
</feature>
<gene>
    <name evidence="5" type="ORF">BS47DRAFT_193808</name>
</gene>
<keyword evidence="1" id="KW-0479">Metal-binding</keyword>
<evidence type="ECO:0000256" key="3">
    <source>
        <dbReference type="SAM" id="MobiDB-lite"/>
    </source>
</evidence>
<accession>A0A9P6B6P6</accession>
<evidence type="ECO:0000259" key="4">
    <source>
        <dbReference type="PROSITE" id="PS50157"/>
    </source>
</evidence>
<evidence type="ECO:0000313" key="6">
    <source>
        <dbReference type="Proteomes" id="UP000886523"/>
    </source>
</evidence>
<feature type="domain" description="C2H2-type" evidence="4">
    <location>
        <begin position="538"/>
        <end position="565"/>
    </location>
</feature>
<feature type="compositionally biased region" description="Low complexity" evidence="3">
    <location>
        <begin position="112"/>
        <end position="126"/>
    </location>
</feature>
<comment type="caution">
    <text evidence="5">The sequence shown here is derived from an EMBL/GenBank/DDBJ whole genome shotgun (WGS) entry which is preliminary data.</text>
</comment>
<name>A0A9P6B6P6_9AGAM</name>
<evidence type="ECO:0000313" key="5">
    <source>
        <dbReference type="EMBL" id="KAF9518743.1"/>
    </source>
</evidence>
<dbReference type="InterPro" id="IPR018527">
    <property type="entry name" value="Rubredoxin_Fe_BS"/>
</dbReference>
<dbReference type="PROSITE" id="PS00202">
    <property type="entry name" value="RUBREDOXIN"/>
    <property type="match status" value="1"/>
</dbReference>
<proteinExistence type="predicted"/>
<keyword evidence="2" id="KW-0862">Zinc</keyword>
<organism evidence="5 6">
    <name type="scientific">Hydnum rufescens UP504</name>
    <dbReference type="NCBI Taxonomy" id="1448309"/>
    <lineage>
        <taxon>Eukaryota</taxon>
        <taxon>Fungi</taxon>
        <taxon>Dikarya</taxon>
        <taxon>Basidiomycota</taxon>
        <taxon>Agaricomycotina</taxon>
        <taxon>Agaricomycetes</taxon>
        <taxon>Cantharellales</taxon>
        <taxon>Hydnaceae</taxon>
        <taxon>Hydnum</taxon>
    </lineage>
</organism>
<reference evidence="5" key="1">
    <citation type="journal article" date="2020" name="Nat. Commun.">
        <title>Large-scale genome sequencing of mycorrhizal fungi provides insights into the early evolution of symbiotic traits.</title>
        <authorList>
            <person name="Miyauchi S."/>
            <person name="Kiss E."/>
            <person name="Kuo A."/>
            <person name="Drula E."/>
            <person name="Kohler A."/>
            <person name="Sanchez-Garcia M."/>
            <person name="Morin E."/>
            <person name="Andreopoulos B."/>
            <person name="Barry K.W."/>
            <person name="Bonito G."/>
            <person name="Buee M."/>
            <person name="Carver A."/>
            <person name="Chen C."/>
            <person name="Cichocki N."/>
            <person name="Clum A."/>
            <person name="Culley D."/>
            <person name="Crous P.W."/>
            <person name="Fauchery L."/>
            <person name="Girlanda M."/>
            <person name="Hayes R.D."/>
            <person name="Keri Z."/>
            <person name="LaButti K."/>
            <person name="Lipzen A."/>
            <person name="Lombard V."/>
            <person name="Magnuson J."/>
            <person name="Maillard F."/>
            <person name="Murat C."/>
            <person name="Nolan M."/>
            <person name="Ohm R.A."/>
            <person name="Pangilinan J."/>
            <person name="Pereira M.F."/>
            <person name="Perotto S."/>
            <person name="Peter M."/>
            <person name="Pfister S."/>
            <person name="Riley R."/>
            <person name="Sitrit Y."/>
            <person name="Stielow J.B."/>
            <person name="Szollosi G."/>
            <person name="Zifcakova L."/>
            <person name="Stursova M."/>
            <person name="Spatafora J.W."/>
            <person name="Tedersoo L."/>
            <person name="Vaario L.M."/>
            <person name="Yamada A."/>
            <person name="Yan M."/>
            <person name="Wang P."/>
            <person name="Xu J."/>
            <person name="Bruns T."/>
            <person name="Baldrian P."/>
            <person name="Vilgalys R."/>
            <person name="Dunand C."/>
            <person name="Henrissat B."/>
            <person name="Grigoriev I.V."/>
            <person name="Hibbett D."/>
            <person name="Nagy L.G."/>
            <person name="Martin F.M."/>
        </authorList>
    </citation>
    <scope>NUCLEOTIDE SEQUENCE</scope>
    <source>
        <strain evidence="5">UP504</strain>
    </source>
</reference>
<feature type="region of interest" description="Disordered" evidence="3">
    <location>
        <begin position="321"/>
        <end position="359"/>
    </location>
</feature>
<feature type="compositionally biased region" description="Polar residues" evidence="3">
    <location>
        <begin position="137"/>
        <end position="154"/>
    </location>
</feature>
<keyword evidence="6" id="KW-1185">Reference proteome</keyword>
<feature type="region of interest" description="Disordered" evidence="3">
    <location>
        <begin position="376"/>
        <end position="400"/>
    </location>
</feature>
<keyword evidence="2" id="KW-0863">Zinc-finger</keyword>
<dbReference type="InterPro" id="IPR013087">
    <property type="entry name" value="Znf_C2H2_type"/>
</dbReference>
<dbReference type="EMBL" id="MU128922">
    <property type="protein sequence ID" value="KAF9518743.1"/>
    <property type="molecule type" value="Genomic_DNA"/>
</dbReference>
<dbReference type="PROSITE" id="PS50157">
    <property type="entry name" value="ZINC_FINGER_C2H2_2"/>
    <property type="match status" value="1"/>
</dbReference>